<reference evidence="2 3" key="1">
    <citation type="journal article" date="2021" name="Sci. Rep.">
        <title>The genome of the diatom Chaetoceros tenuissimus carries an ancient integrated fragment of an extant virus.</title>
        <authorList>
            <person name="Hongo Y."/>
            <person name="Kimura K."/>
            <person name="Takaki Y."/>
            <person name="Yoshida Y."/>
            <person name="Baba S."/>
            <person name="Kobayashi G."/>
            <person name="Nagasaki K."/>
            <person name="Hano T."/>
            <person name="Tomaru Y."/>
        </authorList>
    </citation>
    <scope>NUCLEOTIDE SEQUENCE [LARGE SCALE GENOMIC DNA]</scope>
    <source>
        <strain evidence="2 3">NIES-3715</strain>
    </source>
</reference>
<feature type="compositionally biased region" description="Basic and acidic residues" evidence="1">
    <location>
        <begin position="43"/>
        <end position="53"/>
    </location>
</feature>
<dbReference type="AlphaFoldDB" id="A0AAD3CR04"/>
<keyword evidence="3" id="KW-1185">Reference proteome</keyword>
<accession>A0AAD3CR04</accession>
<evidence type="ECO:0000313" key="2">
    <source>
        <dbReference type="EMBL" id="GFH50214.1"/>
    </source>
</evidence>
<dbReference type="Proteomes" id="UP001054902">
    <property type="component" value="Unassembled WGS sequence"/>
</dbReference>
<feature type="region of interest" description="Disordered" evidence="1">
    <location>
        <begin position="30"/>
        <end position="53"/>
    </location>
</feature>
<gene>
    <name evidence="2" type="ORF">CTEN210_06690</name>
</gene>
<name>A0AAD3CR04_9STRA</name>
<protein>
    <submittedName>
        <fullName evidence="2">Uncharacterized protein</fullName>
    </submittedName>
</protein>
<proteinExistence type="predicted"/>
<organism evidence="2 3">
    <name type="scientific">Chaetoceros tenuissimus</name>
    <dbReference type="NCBI Taxonomy" id="426638"/>
    <lineage>
        <taxon>Eukaryota</taxon>
        <taxon>Sar</taxon>
        <taxon>Stramenopiles</taxon>
        <taxon>Ochrophyta</taxon>
        <taxon>Bacillariophyta</taxon>
        <taxon>Coscinodiscophyceae</taxon>
        <taxon>Chaetocerotophycidae</taxon>
        <taxon>Chaetocerotales</taxon>
        <taxon>Chaetocerotaceae</taxon>
        <taxon>Chaetoceros</taxon>
    </lineage>
</organism>
<evidence type="ECO:0000313" key="3">
    <source>
        <dbReference type="Proteomes" id="UP001054902"/>
    </source>
</evidence>
<evidence type="ECO:0000256" key="1">
    <source>
        <dbReference type="SAM" id="MobiDB-lite"/>
    </source>
</evidence>
<dbReference type="EMBL" id="BLLK01000038">
    <property type="protein sequence ID" value="GFH50214.1"/>
    <property type="molecule type" value="Genomic_DNA"/>
</dbReference>
<sequence>MIAGASILGHSNIEIDRQLQNLYLLLKEDEESQDNDSGSSIDNENKNERSITGKDDIGLEVFEKNIDGASYPIGLETFEQSIDIAKYLTTISIPKTVTVPVKRSLTMSP</sequence>
<comment type="caution">
    <text evidence="2">The sequence shown here is derived from an EMBL/GenBank/DDBJ whole genome shotgun (WGS) entry which is preliminary data.</text>
</comment>